<reference evidence="1 2" key="1">
    <citation type="submission" date="2019-03" db="EMBL/GenBank/DDBJ databases">
        <title>First draft genome of Liparis tanakae, snailfish: a comprehensive survey of snailfish specific genes.</title>
        <authorList>
            <person name="Kim W."/>
            <person name="Song I."/>
            <person name="Jeong J.-H."/>
            <person name="Kim D."/>
            <person name="Kim S."/>
            <person name="Ryu S."/>
            <person name="Song J.Y."/>
            <person name="Lee S.K."/>
        </authorList>
    </citation>
    <scope>NUCLEOTIDE SEQUENCE [LARGE SCALE GENOMIC DNA]</scope>
    <source>
        <tissue evidence="1">Muscle</tissue>
    </source>
</reference>
<organism evidence="1 2">
    <name type="scientific">Liparis tanakae</name>
    <name type="common">Tanaka's snailfish</name>
    <dbReference type="NCBI Taxonomy" id="230148"/>
    <lineage>
        <taxon>Eukaryota</taxon>
        <taxon>Metazoa</taxon>
        <taxon>Chordata</taxon>
        <taxon>Craniata</taxon>
        <taxon>Vertebrata</taxon>
        <taxon>Euteleostomi</taxon>
        <taxon>Actinopterygii</taxon>
        <taxon>Neopterygii</taxon>
        <taxon>Teleostei</taxon>
        <taxon>Neoteleostei</taxon>
        <taxon>Acanthomorphata</taxon>
        <taxon>Eupercaria</taxon>
        <taxon>Perciformes</taxon>
        <taxon>Cottioidei</taxon>
        <taxon>Cottales</taxon>
        <taxon>Liparidae</taxon>
        <taxon>Liparis</taxon>
    </lineage>
</organism>
<evidence type="ECO:0000313" key="1">
    <source>
        <dbReference type="EMBL" id="TNN49545.1"/>
    </source>
</evidence>
<dbReference type="AlphaFoldDB" id="A0A4Z2G929"/>
<accession>A0A4Z2G929</accession>
<comment type="caution">
    <text evidence="1">The sequence shown here is derived from an EMBL/GenBank/DDBJ whole genome shotgun (WGS) entry which is preliminary data.</text>
</comment>
<protein>
    <submittedName>
        <fullName evidence="1">Uncharacterized protein</fullName>
    </submittedName>
</protein>
<keyword evidence="2" id="KW-1185">Reference proteome</keyword>
<sequence length="59" mass="6746">MPASYKEKKKSLISGTRWALQEVPHYVAVTDWSCRYMQVGVWSKCLPTGGTQRECVIQL</sequence>
<gene>
    <name evidence="1" type="ORF">EYF80_040253</name>
</gene>
<dbReference type="EMBL" id="SRLO01000651">
    <property type="protein sequence ID" value="TNN49545.1"/>
    <property type="molecule type" value="Genomic_DNA"/>
</dbReference>
<evidence type="ECO:0000313" key="2">
    <source>
        <dbReference type="Proteomes" id="UP000314294"/>
    </source>
</evidence>
<proteinExistence type="predicted"/>
<dbReference type="Proteomes" id="UP000314294">
    <property type="component" value="Unassembled WGS sequence"/>
</dbReference>
<name>A0A4Z2G929_9TELE</name>